<keyword evidence="5" id="KW-0677">Repeat</keyword>
<evidence type="ECO:0000256" key="6">
    <source>
        <dbReference type="ARBA" id="ARBA00022771"/>
    </source>
</evidence>
<feature type="domain" description="C2H2-type" evidence="14">
    <location>
        <begin position="304"/>
        <end position="331"/>
    </location>
</feature>
<comment type="subcellular location">
    <subcellularLocation>
        <location evidence="2">Nucleus</location>
    </subcellularLocation>
</comment>
<dbReference type="PROSITE" id="PS00028">
    <property type="entry name" value="ZINC_FINGER_C2H2_1"/>
    <property type="match status" value="9"/>
</dbReference>
<feature type="domain" description="C2H2-type" evidence="14">
    <location>
        <begin position="444"/>
        <end position="471"/>
    </location>
</feature>
<feature type="region of interest" description="Disordered" evidence="13">
    <location>
        <begin position="242"/>
        <end position="266"/>
    </location>
</feature>
<dbReference type="EMBL" id="KV934351">
    <property type="protein sequence ID" value="PIO29189.1"/>
    <property type="molecule type" value="Genomic_DNA"/>
</dbReference>
<dbReference type="InterPro" id="IPR036236">
    <property type="entry name" value="Znf_C2H2_sf"/>
</dbReference>
<protein>
    <recommendedName>
        <fullName evidence="14">C2H2-type domain-containing protein</fullName>
    </recommendedName>
</protein>
<evidence type="ECO:0000259" key="14">
    <source>
        <dbReference type="PROSITE" id="PS50157"/>
    </source>
</evidence>
<feature type="domain" description="C2H2-type" evidence="14">
    <location>
        <begin position="360"/>
        <end position="387"/>
    </location>
</feature>
<evidence type="ECO:0000256" key="10">
    <source>
        <dbReference type="ARBA" id="ARBA00023163"/>
    </source>
</evidence>
<keyword evidence="10" id="KW-0804">Transcription</keyword>
<feature type="domain" description="C2H2-type" evidence="14">
    <location>
        <begin position="416"/>
        <end position="443"/>
    </location>
</feature>
<comment type="function">
    <text evidence="1">May be involved in transcriptional regulation.</text>
</comment>
<dbReference type="GO" id="GO:0000978">
    <property type="term" value="F:RNA polymerase II cis-regulatory region sequence-specific DNA binding"/>
    <property type="evidence" value="ECO:0007669"/>
    <property type="project" value="TreeGrafter"/>
</dbReference>
<feature type="domain" description="C2H2-type" evidence="14">
    <location>
        <begin position="528"/>
        <end position="555"/>
    </location>
</feature>
<name>A0A2G9RMQ4_AQUCT</name>
<evidence type="ECO:0000256" key="11">
    <source>
        <dbReference type="ARBA" id="ARBA00023242"/>
    </source>
</evidence>
<feature type="domain" description="C2H2-type" evidence="14">
    <location>
        <begin position="332"/>
        <end position="359"/>
    </location>
</feature>
<dbReference type="GO" id="GO:0002682">
    <property type="term" value="P:regulation of immune system process"/>
    <property type="evidence" value="ECO:0007669"/>
    <property type="project" value="TreeGrafter"/>
</dbReference>
<dbReference type="GO" id="GO:0001227">
    <property type="term" value="F:DNA-binding transcription repressor activity, RNA polymerase II-specific"/>
    <property type="evidence" value="ECO:0007669"/>
    <property type="project" value="TreeGrafter"/>
</dbReference>
<dbReference type="Proteomes" id="UP000228934">
    <property type="component" value="Unassembled WGS sequence"/>
</dbReference>
<organism evidence="15 16">
    <name type="scientific">Aquarana catesbeiana</name>
    <name type="common">American bullfrog</name>
    <name type="synonym">Rana catesbeiana</name>
    <dbReference type="NCBI Taxonomy" id="8400"/>
    <lineage>
        <taxon>Eukaryota</taxon>
        <taxon>Metazoa</taxon>
        <taxon>Chordata</taxon>
        <taxon>Craniata</taxon>
        <taxon>Vertebrata</taxon>
        <taxon>Euteleostomi</taxon>
        <taxon>Amphibia</taxon>
        <taxon>Batrachia</taxon>
        <taxon>Anura</taxon>
        <taxon>Neobatrachia</taxon>
        <taxon>Ranoidea</taxon>
        <taxon>Ranidae</taxon>
        <taxon>Aquarana</taxon>
    </lineage>
</organism>
<keyword evidence="6 12" id="KW-0863">Zinc-finger</keyword>
<gene>
    <name evidence="15" type="ORF">AB205_0102510</name>
</gene>
<evidence type="ECO:0000256" key="2">
    <source>
        <dbReference type="ARBA" id="ARBA00004123"/>
    </source>
</evidence>
<evidence type="ECO:0000256" key="12">
    <source>
        <dbReference type="PROSITE-ProRule" id="PRU00042"/>
    </source>
</evidence>
<feature type="domain" description="C2H2-type" evidence="14">
    <location>
        <begin position="500"/>
        <end position="527"/>
    </location>
</feature>
<reference evidence="16" key="1">
    <citation type="journal article" date="2017" name="Nat. Commun.">
        <title>The North American bullfrog draft genome provides insight into hormonal regulation of long noncoding RNA.</title>
        <authorList>
            <person name="Hammond S.A."/>
            <person name="Warren R.L."/>
            <person name="Vandervalk B.P."/>
            <person name="Kucuk E."/>
            <person name="Khan H."/>
            <person name="Gibb E.A."/>
            <person name="Pandoh P."/>
            <person name="Kirk H."/>
            <person name="Zhao Y."/>
            <person name="Jones M."/>
            <person name="Mungall A.J."/>
            <person name="Coope R."/>
            <person name="Pleasance S."/>
            <person name="Moore R.A."/>
            <person name="Holt R.A."/>
            <person name="Round J.M."/>
            <person name="Ohora S."/>
            <person name="Walle B.V."/>
            <person name="Veldhoen N."/>
            <person name="Helbing C.C."/>
            <person name="Birol I."/>
        </authorList>
    </citation>
    <scope>NUCLEOTIDE SEQUENCE [LARGE SCALE GENOMIC DNA]</scope>
</reference>
<keyword evidence="7" id="KW-0862">Zinc</keyword>
<dbReference type="FunFam" id="3.30.160.60:FF:000925">
    <property type="entry name" value="Zinc finger protein 668"/>
    <property type="match status" value="1"/>
</dbReference>
<keyword evidence="16" id="KW-1185">Reference proteome</keyword>
<dbReference type="PANTHER" id="PTHR24399">
    <property type="entry name" value="ZINC FINGER AND BTB DOMAIN-CONTAINING"/>
    <property type="match status" value="1"/>
</dbReference>
<dbReference type="FunFam" id="3.30.160.60:FF:001158">
    <property type="entry name" value="zinc finger protein 22"/>
    <property type="match status" value="1"/>
</dbReference>
<keyword evidence="11" id="KW-0539">Nucleus</keyword>
<dbReference type="PANTHER" id="PTHR24399:SF76">
    <property type="entry name" value="GASTRULA ZINC FINGER PROTEIN XLCGF46.1 ISOFORM X1"/>
    <property type="match status" value="1"/>
</dbReference>
<dbReference type="PROSITE" id="PS50157">
    <property type="entry name" value="ZINC_FINGER_C2H2_2"/>
    <property type="match status" value="9"/>
</dbReference>
<dbReference type="FunFam" id="3.30.160.60:FF:000666">
    <property type="entry name" value="RB-associated KRAB zinc finger protein-like"/>
    <property type="match status" value="1"/>
</dbReference>
<dbReference type="SUPFAM" id="SSF57667">
    <property type="entry name" value="beta-beta-alpha zinc fingers"/>
    <property type="match status" value="5"/>
</dbReference>
<dbReference type="FunFam" id="3.30.160.60:FF:000624">
    <property type="entry name" value="zinc finger protein 697"/>
    <property type="match status" value="1"/>
</dbReference>
<accession>A0A2G9RMQ4</accession>
<evidence type="ECO:0000256" key="8">
    <source>
        <dbReference type="ARBA" id="ARBA00023015"/>
    </source>
</evidence>
<dbReference type="FunFam" id="3.30.160.60:FF:000936">
    <property type="entry name" value="Zinc finger protein 577"/>
    <property type="match status" value="2"/>
</dbReference>
<sequence>MATRLPTASPYVNQRAKRGSCQTLYSSTVIQFTLLFADQLCPLSTNLNVMMENRPPLTSPDGSSNRNPPERCPRPLYSRNSTQEHQEIPQEDQVEDQVDGLIIKVEEDEMFMMGEESEEDDGHVIIKEEQIPVEIGKDESSNRNTLEGSPPLSLDSTQGKHKIQQDPQVNNFINVKAEPGSHEDKDVKGNESCMKEEGPPEISTVPGDTLEGNFKVEEDEVRCVKIEDDEIDGRYRRYNAISSTDDEIDDSSTDSPEENPTTPNLHSVLYHDSPSSDPITHEGALPNPAEITANYTSGRFPKKVPCPECGKFFTWKSSLVKHQRSHMGEKPYSCSECGKCFAYKPDLAVHERAHRGERPFTCSECGKCFAKKFCLVQHQRTHTAEKPYSCPECGKCFMTKACLFQHQRSHSEEKRYSCSECGKCFRHNSDLLKHRRTHTGEKPYSCTECGKGFSVKATLVHHQRRHRGEKPYSCPECGKCFVQKSDLDRHHLIHTGERPFSCLECGKCFTQRSTLVEHRRIHSGEKPYACTECGKCFAQRGQLVAHERIHERKATFNV</sequence>
<feature type="compositionally biased region" description="Acidic residues" evidence="13">
    <location>
        <begin position="244"/>
        <end position="257"/>
    </location>
</feature>
<comment type="similarity">
    <text evidence="3">Belongs to the krueppel C2H2-type zinc-finger protein family.</text>
</comment>
<dbReference type="SMART" id="SM00355">
    <property type="entry name" value="ZnF_C2H2"/>
    <property type="match status" value="9"/>
</dbReference>
<dbReference type="GO" id="GO:0001817">
    <property type="term" value="P:regulation of cytokine production"/>
    <property type="evidence" value="ECO:0007669"/>
    <property type="project" value="TreeGrafter"/>
</dbReference>
<feature type="domain" description="C2H2-type" evidence="14">
    <location>
        <begin position="472"/>
        <end position="499"/>
    </location>
</feature>
<evidence type="ECO:0000256" key="13">
    <source>
        <dbReference type="SAM" id="MobiDB-lite"/>
    </source>
</evidence>
<keyword evidence="9" id="KW-0238">DNA-binding</keyword>
<evidence type="ECO:0000256" key="5">
    <source>
        <dbReference type="ARBA" id="ARBA00022737"/>
    </source>
</evidence>
<evidence type="ECO:0000256" key="1">
    <source>
        <dbReference type="ARBA" id="ARBA00003767"/>
    </source>
</evidence>
<evidence type="ECO:0000313" key="15">
    <source>
        <dbReference type="EMBL" id="PIO29189.1"/>
    </source>
</evidence>
<evidence type="ECO:0000256" key="9">
    <source>
        <dbReference type="ARBA" id="ARBA00023125"/>
    </source>
</evidence>
<dbReference type="AlphaFoldDB" id="A0A2G9RMQ4"/>
<dbReference type="GO" id="GO:0008270">
    <property type="term" value="F:zinc ion binding"/>
    <property type="evidence" value="ECO:0007669"/>
    <property type="project" value="UniProtKB-KW"/>
</dbReference>
<dbReference type="FunFam" id="3.30.160.60:FF:000295">
    <property type="entry name" value="zinc finger protein 19"/>
    <property type="match status" value="1"/>
</dbReference>
<evidence type="ECO:0000256" key="4">
    <source>
        <dbReference type="ARBA" id="ARBA00022723"/>
    </source>
</evidence>
<evidence type="ECO:0000313" key="16">
    <source>
        <dbReference type="Proteomes" id="UP000228934"/>
    </source>
</evidence>
<dbReference type="OrthoDB" id="5803930at2759"/>
<feature type="domain" description="C2H2-type" evidence="14">
    <location>
        <begin position="388"/>
        <end position="415"/>
    </location>
</feature>
<dbReference type="FunFam" id="3.30.160.60:FF:002343">
    <property type="entry name" value="Zinc finger protein 33A"/>
    <property type="match status" value="2"/>
</dbReference>
<dbReference type="GO" id="GO:0005654">
    <property type="term" value="C:nucleoplasm"/>
    <property type="evidence" value="ECO:0007669"/>
    <property type="project" value="UniProtKB-ARBA"/>
</dbReference>
<feature type="region of interest" description="Disordered" evidence="13">
    <location>
        <begin position="52"/>
        <end position="97"/>
    </location>
</feature>
<proteinExistence type="inferred from homology"/>
<feature type="compositionally biased region" description="Basic and acidic residues" evidence="13">
    <location>
        <begin position="179"/>
        <end position="198"/>
    </location>
</feature>
<evidence type="ECO:0000256" key="7">
    <source>
        <dbReference type="ARBA" id="ARBA00022833"/>
    </source>
</evidence>
<dbReference type="Gene3D" id="3.30.160.60">
    <property type="entry name" value="Classic Zinc Finger"/>
    <property type="match status" value="9"/>
</dbReference>
<feature type="region of interest" description="Disordered" evidence="13">
    <location>
        <begin position="135"/>
        <end position="158"/>
    </location>
</feature>
<dbReference type="InterPro" id="IPR013087">
    <property type="entry name" value="Znf_C2H2_type"/>
</dbReference>
<evidence type="ECO:0000256" key="3">
    <source>
        <dbReference type="ARBA" id="ARBA00006991"/>
    </source>
</evidence>
<keyword evidence="4" id="KW-0479">Metal-binding</keyword>
<feature type="region of interest" description="Disordered" evidence="13">
    <location>
        <begin position="179"/>
        <end position="209"/>
    </location>
</feature>
<dbReference type="Pfam" id="PF00096">
    <property type="entry name" value="zf-C2H2"/>
    <property type="match status" value="9"/>
</dbReference>
<keyword evidence="8" id="KW-0805">Transcription regulation</keyword>